<gene>
    <name evidence="2" type="ORF">QEH59_06415</name>
</gene>
<keyword evidence="3" id="KW-1185">Reference proteome</keyword>
<protein>
    <submittedName>
        <fullName evidence="2">PEP-CTERM sorting domain-containing protein</fullName>
    </submittedName>
</protein>
<feature type="signal peptide" evidence="1">
    <location>
        <begin position="1"/>
        <end position="20"/>
    </location>
</feature>
<keyword evidence="1" id="KW-0732">Signal</keyword>
<dbReference type="InterPro" id="IPR013424">
    <property type="entry name" value="Ice-binding_C"/>
</dbReference>
<feature type="chain" id="PRO_5046903872" evidence="1">
    <location>
        <begin position="21"/>
        <end position="211"/>
    </location>
</feature>
<proteinExistence type="predicted"/>
<comment type="caution">
    <text evidence="2">The sequence shown here is derived from an EMBL/GenBank/DDBJ whole genome shotgun (WGS) entry which is preliminary data.</text>
</comment>
<name>A0ABU1AGV0_9BACT</name>
<organism evidence="2 3">
    <name type="scientific">Thalassobacterium sedimentorum</name>
    <dbReference type="NCBI Taxonomy" id="3041258"/>
    <lineage>
        <taxon>Bacteria</taxon>
        <taxon>Pseudomonadati</taxon>
        <taxon>Verrucomicrobiota</taxon>
        <taxon>Opitutia</taxon>
        <taxon>Puniceicoccales</taxon>
        <taxon>Coraliomargaritaceae</taxon>
        <taxon>Thalassobacterium</taxon>
    </lineage>
</organism>
<evidence type="ECO:0000256" key="1">
    <source>
        <dbReference type="SAM" id="SignalP"/>
    </source>
</evidence>
<dbReference type="EMBL" id="JARXIC010000008">
    <property type="protein sequence ID" value="MDQ8194049.1"/>
    <property type="molecule type" value="Genomic_DNA"/>
</dbReference>
<accession>A0ABU1AGV0</accession>
<sequence length="211" mass="22594">MKKLLLLSLGSICAASMLQAQFTITDSVENNDGWEILTGGGFSTGVSGLAPTDGSTFFYARTGGSGNRGAAKYFSETFIEGEYTISADIGHQEAWTFSEPGLLLMADTNNDGLYQYSERILDGRTAISNPTPVEGSWETWTISYTINSSTQTANGDLVLGHEIGFYVLDLLDSDGYAFDNLNISVIPEPSTTAALLGVTALIGACGMRRRR</sequence>
<dbReference type="NCBIfam" id="TIGR02595">
    <property type="entry name" value="PEP_CTERM"/>
    <property type="match status" value="1"/>
</dbReference>
<reference evidence="2 3" key="1">
    <citation type="submission" date="2023-04" db="EMBL/GenBank/DDBJ databases">
        <title>A novel bacteria isolated from coastal sediment.</title>
        <authorList>
            <person name="Liu X.-J."/>
            <person name="Du Z.-J."/>
        </authorList>
    </citation>
    <scope>NUCLEOTIDE SEQUENCE [LARGE SCALE GENOMIC DNA]</scope>
    <source>
        <strain evidence="2 3">SDUM461004</strain>
    </source>
</reference>
<evidence type="ECO:0000313" key="2">
    <source>
        <dbReference type="EMBL" id="MDQ8194049.1"/>
    </source>
</evidence>
<dbReference type="RefSeq" id="WP_308984532.1">
    <property type="nucleotide sequence ID" value="NZ_JARXIC010000008.1"/>
</dbReference>
<dbReference type="Proteomes" id="UP001243717">
    <property type="component" value="Unassembled WGS sequence"/>
</dbReference>
<evidence type="ECO:0000313" key="3">
    <source>
        <dbReference type="Proteomes" id="UP001243717"/>
    </source>
</evidence>